<dbReference type="EMBL" id="JAMKPW020000040">
    <property type="protein sequence ID" value="KAK8198648.1"/>
    <property type="molecule type" value="Genomic_DNA"/>
</dbReference>
<reference evidence="1" key="1">
    <citation type="submission" date="2024-02" db="EMBL/GenBank/DDBJ databases">
        <title>Metagenome Assembled Genome of Zalaria obscura JY119.</title>
        <authorList>
            <person name="Vighnesh L."/>
            <person name="Jagadeeshwari U."/>
            <person name="Venkata Ramana C."/>
            <person name="Sasikala C."/>
        </authorList>
    </citation>
    <scope>NUCLEOTIDE SEQUENCE</scope>
    <source>
        <strain evidence="1">JY119</strain>
    </source>
</reference>
<evidence type="ECO:0000313" key="2">
    <source>
        <dbReference type="Proteomes" id="UP001320706"/>
    </source>
</evidence>
<name>A0ACC3S6L7_9PEZI</name>
<protein>
    <submittedName>
        <fullName evidence="1">Uncharacterized protein</fullName>
    </submittedName>
</protein>
<sequence>MSGPGQDVIVPRWQPDDETSSCSVCDAPFTFLNRRHHCRRCGRLVCASCSPHRITIPRQYIVRPPDPYASLQAEILGLDGQHDANLDNPALGGGETVRVCNPCVPDPNYGPPPRHQQHTQQSSPASASPPSRAQLPDQVQDATPQVAIARSRNVAAGEAQSSRSVFPDQSQSAPGHSLMGNTQSAQPRRFGDAWPGEAERETQRQRYGCNAPQPSTLYENRRPESPNHPPVPTTSSPSYPPRRTSLRAPSHTSTITPAPQPPPSNPRTARYPTRPLGTVRNEGTTILRTTSDQPPSRTATDEENECPVCGTRDYPFTPSGSSQEREQHVIDCLSSHFAFAGPSTPVRGTPTSTHPGPDRATPRARAGTLTGTGAGAGSPSASASPSSSLPHGTAVAAGPSSPAPTTSPLRPRPPHPHPPRQRMLVYHATEKDCFNAEGEAQECVICLEEFAAGEEMGRLECLCKFHRSCIRGWWDMKGVGTCPTHMLHE</sequence>
<keyword evidence="2" id="KW-1185">Reference proteome</keyword>
<proteinExistence type="predicted"/>
<evidence type="ECO:0000313" key="1">
    <source>
        <dbReference type="EMBL" id="KAK8198648.1"/>
    </source>
</evidence>
<gene>
    <name evidence="1" type="ORF">M8818_006515</name>
</gene>
<dbReference type="Proteomes" id="UP001320706">
    <property type="component" value="Unassembled WGS sequence"/>
</dbReference>
<accession>A0ACC3S6L7</accession>
<organism evidence="1 2">
    <name type="scientific">Zalaria obscura</name>
    <dbReference type="NCBI Taxonomy" id="2024903"/>
    <lineage>
        <taxon>Eukaryota</taxon>
        <taxon>Fungi</taxon>
        <taxon>Dikarya</taxon>
        <taxon>Ascomycota</taxon>
        <taxon>Pezizomycotina</taxon>
        <taxon>Dothideomycetes</taxon>
        <taxon>Dothideomycetidae</taxon>
        <taxon>Dothideales</taxon>
        <taxon>Zalariaceae</taxon>
        <taxon>Zalaria</taxon>
    </lineage>
</organism>
<comment type="caution">
    <text evidence="1">The sequence shown here is derived from an EMBL/GenBank/DDBJ whole genome shotgun (WGS) entry which is preliminary data.</text>
</comment>